<accession>A0A4V6I7E0</accession>
<dbReference type="Proteomes" id="UP000298663">
    <property type="component" value="Chromosome X"/>
</dbReference>
<proteinExistence type="predicted"/>
<reference evidence="1 2" key="2">
    <citation type="journal article" date="2019" name="G3 (Bethesda)">
        <title>Hybrid Assembly of the Genome of the Entomopathogenic Nematode Steinernema carpocapsae Identifies the X-Chromosome.</title>
        <authorList>
            <person name="Serra L."/>
            <person name="Macchietto M."/>
            <person name="Macias-Munoz A."/>
            <person name="McGill C.J."/>
            <person name="Rodriguez I.M."/>
            <person name="Rodriguez B."/>
            <person name="Murad R."/>
            <person name="Mortazavi A."/>
        </authorList>
    </citation>
    <scope>NUCLEOTIDE SEQUENCE [LARGE SCALE GENOMIC DNA]</scope>
    <source>
        <strain evidence="1 2">ALL</strain>
    </source>
</reference>
<gene>
    <name evidence="1" type="ORF">L596_001461</name>
</gene>
<organism evidence="1 2">
    <name type="scientific">Steinernema carpocapsae</name>
    <name type="common">Entomopathogenic nematode</name>
    <dbReference type="NCBI Taxonomy" id="34508"/>
    <lineage>
        <taxon>Eukaryota</taxon>
        <taxon>Metazoa</taxon>
        <taxon>Ecdysozoa</taxon>
        <taxon>Nematoda</taxon>
        <taxon>Chromadorea</taxon>
        <taxon>Rhabditida</taxon>
        <taxon>Tylenchina</taxon>
        <taxon>Panagrolaimomorpha</taxon>
        <taxon>Strongyloidoidea</taxon>
        <taxon>Steinernematidae</taxon>
        <taxon>Steinernema</taxon>
    </lineage>
</organism>
<dbReference type="EMBL" id="CM016762">
    <property type="protein sequence ID" value="TMS33763.1"/>
    <property type="molecule type" value="Genomic_DNA"/>
</dbReference>
<sequence length="251" mass="27997">MSKQRKPLLNTFRPLTKTLQNGESRLSIRGLAHNRSLNYIRLPTLELQQDSPASPSSLPPASATPTASLAEISARLHNLHQALELGQDRVPDARKIRDFDVCHEAVNLLRCRVDQILSVRFRLLRGQSREEKISAYADGDSASCGFEDVFPHLGHDAHNVRNLFVTGDRRQIHVHLVAADRTHFVGVGGDDMVDGHRGGSILVELVRETDEIRTTFHGVPHQHAVFHVELPSFIIARGELGESWTRAIALK</sequence>
<name>A0A4V6I7E0_STECR</name>
<evidence type="ECO:0000313" key="1">
    <source>
        <dbReference type="EMBL" id="TMS33763.1"/>
    </source>
</evidence>
<reference evidence="1 2" key="1">
    <citation type="journal article" date="2015" name="Genome Biol.">
        <title>Comparative genomics of Steinernema reveals deeply conserved gene regulatory networks.</title>
        <authorList>
            <person name="Dillman A.R."/>
            <person name="Macchietto M."/>
            <person name="Porter C.F."/>
            <person name="Rogers A."/>
            <person name="Williams B."/>
            <person name="Antoshechkin I."/>
            <person name="Lee M.M."/>
            <person name="Goodwin Z."/>
            <person name="Lu X."/>
            <person name="Lewis E.E."/>
            <person name="Goodrich-Blair H."/>
            <person name="Stock S.P."/>
            <person name="Adams B.J."/>
            <person name="Sternberg P.W."/>
            <person name="Mortazavi A."/>
        </authorList>
    </citation>
    <scope>NUCLEOTIDE SEQUENCE [LARGE SCALE GENOMIC DNA]</scope>
    <source>
        <strain evidence="1 2">ALL</strain>
    </source>
</reference>
<protein>
    <submittedName>
        <fullName evidence="1">Uncharacterized protein</fullName>
    </submittedName>
</protein>
<dbReference type="AlphaFoldDB" id="A0A4V6I7E0"/>
<dbReference type="EMBL" id="AZBU02000001">
    <property type="protein sequence ID" value="TMS33763.1"/>
    <property type="molecule type" value="Genomic_DNA"/>
</dbReference>
<evidence type="ECO:0000313" key="2">
    <source>
        <dbReference type="Proteomes" id="UP000298663"/>
    </source>
</evidence>
<comment type="caution">
    <text evidence="1">The sequence shown here is derived from an EMBL/GenBank/DDBJ whole genome shotgun (WGS) entry which is preliminary data.</text>
</comment>
<keyword evidence="2" id="KW-1185">Reference proteome</keyword>